<dbReference type="Gene3D" id="1.10.510.10">
    <property type="entry name" value="Transferase(Phosphotransferase) domain 1"/>
    <property type="match status" value="1"/>
</dbReference>
<accession>A0AAN7TBJ1</accession>
<evidence type="ECO:0000313" key="3">
    <source>
        <dbReference type="Proteomes" id="UP001310890"/>
    </source>
</evidence>
<dbReference type="InterPro" id="IPR000719">
    <property type="entry name" value="Prot_kinase_dom"/>
</dbReference>
<sequence length="330" mass="36604">MSTTNPSTANQASATSFNAEESKNILIKQIYHAATCTIYITLSREEAEKYVPASMKRPLSLKRLRQSLQAIKVISHEVQIRRQINHAANTEIKALKLIHNPGHENLLTFLDHDTTGPNARWHTTPLCSLNNLAAIISHWQQTTTHAPSTAFAFHLGASLAQALLYLHGGIRENGKVVSNWPAIAHRDFHPGNIFFRPHEVAGSYKDYPCIVLSDFDNAEIETPSRTRAHIVQFQGKDLKDLSVHMSIVSHHVGGPGFARWVQHLGEIERPEKGAERYDNGLKALAGLAKVGLQRRTQLYQPLEAGFLALFQQPAVSDEELQSVLQGAGDV</sequence>
<dbReference type="SUPFAM" id="SSF56112">
    <property type="entry name" value="Protein kinase-like (PK-like)"/>
    <property type="match status" value="1"/>
</dbReference>
<name>A0AAN7TBJ1_9PEZI</name>
<dbReference type="InterPro" id="IPR011009">
    <property type="entry name" value="Kinase-like_dom_sf"/>
</dbReference>
<dbReference type="GO" id="GO:0005524">
    <property type="term" value="F:ATP binding"/>
    <property type="evidence" value="ECO:0007669"/>
    <property type="project" value="InterPro"/>
</dbReference>
<dbReference type="AlphaFoldDB" id="A0AAN7TBJ1"/>
<feature type="domain" description="Protein kinase" evidence="1">
    <location>
        <begin position="24"/>
        <end position="330"/>
    </location>
</feature>
<evidence type="ECO:0000259" key="1">
    <source>
        <dbReference type="PROSITE" id="PS50011"/>
    </source>
</evidence>
<proteinExistence type="predicted"/>
<dbReference type="EMBL" id="JAVRRL010000080">
    <property type="protein sequence ID" value="KAK5108697.1"/>
    <property type="molecule type" value="Genomic_DNA"/>
</dbReference>
<dbReference type="Proteomes" id="UP001310890">
    <property type="component" value="Unassembled WGS sequence"/>
</dbReference>
<evidence type="ECO:0000313" key="2">
    <source>
        <dbReference type="EMBL" id="KAK5108697.1"/>
    </source>
</evidence>
<dbReference type="GO" id="GO:0004672">
    <property type="term" value="F:protein kinase activity"/>
    <property type="evidence" value="ECO:0007669"/>
    <property type="project" value="InterPro"/>
</dbReference>
<comment type="caution">
    <text evidence="2">The sequence shown here is derived from an EMBL/GenBank/DDBJ whole genome shotgun (WGS) entry which is preliminary data.</text>
</comment>
<protein>
    <recommendedName>
        <fullName evidence="1">Protein kinase domain-containing protein</fullName>
    </recommendedName>
</protein>
<organism evidence="2 3">
    <name type="scientific">Meristemomyces frigidus</name>
    <dbReference type="NCBI Taxonomy" id="1508187"/>
    <lineage>
        <taxon>Eukaryota</taxon>
        <taxon>Fungi</taxon>
        <taxon>Dikarya</taxon>
        <taxon>Ascomycota</taxon>
        <taxon>Pezizomycotina</taxon>
        <taxon>Dothideomycetes</taxon>
        <taxon>Dothideomycetidae</taxon>
        <taxon>Mycosphaerellales</taxon>
        <taxon>Teratosphaeriaceae</taxon>
        <taxon>Meristemomyces</taxon>
    </lineage>
</organism>
<reference evidence="2" key="1">
    <citation type="submission" date="2023-08" db="EMBL/GenBank/DDBJ databases">
        <title>Black Yeasts Isolated from many extreme environments.</title>
        <authorList>
            <person name="Coleine C."/>
            <person name="Stajich J.E."/>
            <person name="Selbmann L."/>
        </authorList>
    </citation>
    <scope>NUCLEOTIDE SEQUENCE</scope>
    <source>
        <strain evidence="2">CCFEE 5401</strain>
    </source>
</reference>
<gene>
    <name evidence="2" type="ORF">LTR62_008102</name>
</gene>
<dbReference type="PROSITE" id="PS50011">
    <property type="entry name" value="PROTEIN_KINASE_DOM"/>
    <property type="match status" value="1"/>
</dbReference>